<dbReference type="SUPFAM" id="SSF56349">
    <property type="entry name" value="DNA breaking-rejoining enzymes"/>
    <property type="match status" value="1"/>
</dbReference>
<evidence type="ECO:0000256" key="3">
    <source>
        <dbReference type="ARBA" id="ARBA00023125"/>
    </source>
</evidence>
<dbReference type="GO" id="GO:0003677">
    <property type="term" value="F:DNA binding"/>
    <property type="evidence" value="ECO:0007669"/>
    <property type="project" value="UniProtKB-KW"/>
</dbReference>
<keyword evidence="7" id="KW-1185">Reference proteome</keyword>
<evidence type="ECO:0000256" key="2">
    <source>
        <dbReference type="ARBA" id="ARBA00022908"/>
    </source>
</evidence>
<evidence type="ECO:0000256" key="1">
    <source>
        <dbReference type="ARBA" id="ARBA00008857"/>
    </source>
</evidence>
<dbReference type="PROSITE" id="PS51898">
    <property type="entry name" value="TYR_RECOMBINASE"/>
    <property type="match status" value="1"/>
</dbReference>
<dbReference type="Proteomes" id="UP000431485">
    <property type="component" value="Unassembled WGS sequence"/>
</dbReference>
<dbReference type="InterPro" id="IPR010998">
    <property type="entry name" value="Integrase_recombinase_N"/>
</dbReference>
<proteinExistence type="inferred from homology"/>
<dbReference type="PANTHER" id="PTHR30349:SF41">
    <property type="entry name" value="INTEGRASE_RECOMBINASE PROTEIN MJ0367-RELATED"/>
    <property type="match status" value="1"/>
</dbReference>
<evidence type="ECO:0000259" key="5">
    <source>
        <dbReference type="PROSITE" id="PS51898"/>
    </source>
</evidence>
<accession>A0A7X2RQV9</accession>
<dbReference type="Gene3D" id="1.10.150.130">
    <property type="match status" value="1"/>
</dbReference>
<keyword evidence="4" id="KW-0233">DNA recombination</keyword>
<dbReference type="CDD" id="cd00397">
    <property type="entry name" value="DNA_BRE_C"/>
    <property type="match status" value="1"/>
</dbReference>
<evidence type="ECO:0000313" key="7">
    <source>
        <dbReference type="Proteomes" id="UP000431485"/>
    </source>
</evidence>
<evidence type="ECO:0000313" key="6">
    <source>
        <dbReference type="EMBL" id="MTD17540.1"/>
    </source>
</evidence>
<feature type="domain" description="Tyr recombinase" evidence="5">
    <location>
        <begin position="171"/>
        <end position="369"/>
    </location>
</feature>
<dbReference type="AlphaFoldDB" id="A0A7X2RQV9"/>
<dbReference type="Gene3D" id="1.10.443.10">
    <property type="entry name" value="Intergrase catalytic core"/>
    <property type="match status" value="1"/>
</dbReference>
<dbReference type="InterPro" id="IPR013762">
    <property type="entry name" value="Integrase-like_cat_sf"/>
</dbReference>
<protein>
    <submittedName>
        <fullName evidence="6">Tyrosine-type recombinase/integrase</fullName>
    </submittedName>
</protein>
<dbReference type="RefSeq" id="WP_154741325.1">
    <property type="nucleotide sequence ID" value="NZ_JBHSTG010000004.1"/>
</dbReference>
<dbReference type="InterPro" id="IPR050090">
    <property type="entry name" value="Tyrosine_recombinase_XerCD"/>
</dbReference>
<keyword evidence="3" id="KW-0238">DNA-binding</keyword>
<dbReference type="Pfam" id="PF00589">
    <property type="entry name" value="Phage_integrase"/>
    <property type="match status" value="1"/>
</dbReference>
<dbReference type="GO" id="GO:0015074">
    <property type="term" value="P:DNA integration"/>
    <property type="evidence" value="ECO:0007669"/>
    <property type="project" value="UniProtKB-KW"/>
</dbReference>
<keyword evidence="2" id="KW-0229">DNA integration</keyword>
<comment type="caution">
    <text evidence="6">The sequence shown here is derived from an EMBL/GenBank/DDBJ whole genome shotgun (WGS) entry which is preliminary data.</text>
</comment>
<organism evidence="6 7">
    <name type="scientific">Pseudomonas karstica</name>
    <dbReference type="NCBI Taxonomy" id="1055468"/>
    <lineage>
        <taxon>Bacteria</taxon>
        <taxon>Pseudomonadati</taxon>
        <taxon>Pseudomonadota</taxon>
        <taxon>Gammaproteobacteria</taxon>
        <taxon>Pseudomonadales</taxon>
        <taxon>Pseudomonadaceae</taxon>
        <taxon>Pseudomonas</taxon>
    </lineage>
</organism>
<name>A0A7X2RQV9_9PSED</name>
<dbReference type="GO" id="GO:0006310">
    <property type="term" value="P:DNA recombination"/>
    <property type="evidence" value="ECO:0007669"/>
    <property type="project" value="UniProtKB-KW"/>
</dbReference>
<dbReference type="InterPro" id="IPR011010">
    <property type="entry name" value="DNA_brk_join_enz"/>
</dbReference>
<dbReference type="OrthoDB" id="9795573at2"/>
<reference evidence="6 7" key="1">
    <citation type="submission" date="2019-11" db="EMBL/GenBank/DDBJ databases">
        <title>Pseudmonas karstica sp. nov. and Pseudomonas spelaei sp. nov. from caves.</title>
        <authorList>
            <person name="Zeman M."/>
        </authorList>
    </citation>
    <scope>NUCLEOTIDE SEQUENCE [LARGE SCALE GENOMIC DNA]</scope>
    <source>
        <strain evidence="6 7">CCM 7891</strain>
    </source>
</reference>
<dbReference type="InterPro" id="IPR002104">
    <property type="entry name" value="Integrase_catalytic"/>
</dbReference>
<gene>
    <name evidence="6" type="ORF">GIR22_00065</name>
</gene>
<dbReference type="EMBL" id="WLYI01000001">
    <property type="protein sequence ID" value="MTD17540.1"/>
    <property type="molecule type" value="Genomic_DNA"/>
</dbReference>
<dbReference type="PANTHER" id="PTHR30349">
    <property type="entry name" value="PHAGE INTEGRASE-RELATED"/>
    <property type="match status" value="1"/>
</dbReference>
<comment type="similarity">
    <text evidence="1">Belongs to the 'phage' integrase family.</text>
</comment>
<evidence type="ECO:0000256" key="4">
    <source>
        <dbReference type="ARBA" id="ARBA00023172"/>
    </source>
</evidence>
<sequence length="380" mass="42857">MMLIAVKNLALPPENFTKPLGINQVRIWSYINKYDACIPIILDSEGVLIREAHSYLYEKHILSKGISSFKTIKTYSECLNHWFSYCCLKGIDWRESSFRSVIAYRNSMKASSGDTKKSLKPPTINLRTTVVVEFLKYYSGNKLNDDSAHSLNVTRWSALTKNRLSLRSRNSRPIALSAESCLSISGKLHSSHRLIFIWAISTGLRVSSILSISIKDFESIPNSQGGAFIDVMTKGGKWLKVFLTDYVMRETKKYVAVERRLLELRGTGSERRFPAALFLNKAGVAINYNCYYAAYKRCCRSLSITSHPHQTRTTFATFMEETLRNYGKEKGEDHIKIVQGLLGHASVNTTMAYLEKISVYSAEVLELLEANSLSLGAPNA</sequence>